<comment type="caution">
    <text evidence="8">The sequence shown here is derived from an EMBL/GenBank/DDBJ whole genome shotgun (WGS) entry which is preliminary data.</text>
</comment>
<accession>A0A2V3W0Q1</accession>
<evidence type="ECO:0000256" key="5">
    <source>
        <dbReference type="ARBA" id="ARBA00023288"/>
    </source>
</evidence>
<dbReference type="AlphaFoldDB" id="A0A2V3W0Q1"/>
<evidence type="ECO:0000256" key="4">
    <source>
        <dbReference type="ARBA" id="ARBA00023139"/>
    </source>
</evidence>
<evidence type="ECO:0000313" key="8">
    <source>
        <dbReference type="EMBL" id="PXW87877.1"/>
    </source>
</evidence>
<dbReference type="OrthoDB" id="9812878at2"/>
<dbReference type="Proteomes" id="UP000247978">
    <property type="component" value="Unassembled WGS sequence"/>
</dbReference>
<keyword evidence="2" id="KW-0732">Signal</keyword>
<dbReference type="EMBL" id="QJJQ01000004">
    <property type="protein sequence ID" value="PXW87877.1"/>
    <property type="molecule type" value="Genomic_DNA"/>
</dbReference>
<dbReference type="GO" id="GO:0016020">
    <property type="term" value="C:membrane"/>
    <property type="evidence" value="ECO:0007669"/>
    <property type="project" value="UniProtKB-SubCell"/>
</dbReference>
<comment type="similarity">
    <text evidence="6">Belongs to the nlpA lipoprotein family.</text>
</comment>
<reference evidence="8 9" key="1">
    <citation type="submission" date="2018-05" db="EMBL/GenBank/DDBJ databases">
        <title>Genomic Encyclopedia of Type Strains, Phase IV (KMG-IV): sequencing the most valuable type-strain genomes for metagenomic binning, comparative biology and taxonomic classification.</title>
        <authorList>
            <person name="Goeker M."/>
        </authorList>
    </citation>
    <scope>NUCLEOTIDE SEQUENCE [LARGE SCALE GENOMIC DNA]</scope>
    <source>
        <strain evidence="8 9">DSM 28556</strain>
    </source>
</reference>
<keyword evidence="3" id="KW-0472">Membrane</keyword>
<keyword evidence="5 6" id="KW-0449">Lipoprotein</keyword>
<dbReference type="SUPFAM" id="SSF53850">
    <property type="entry name" value="Periplasmic binding protein-like II"/>
    <property type="match status" value="1"/>
</dbReference>
<evidence type="ECO:0000256" key="1">
    <source>
        <dbReference type="ARBA" id="ARBA00004635"/>
    </source>
</evidence>
<evidence type="ECO:0000256" key="3">
    <source>
        <dbReference type="ARBA" id="ARBA00023136"/>
    </source>
</evidence>
<name>A0A2V3W0Q1_9BACI</name>
<keyword evidence="9" id="KW-1185">Reference proteome</keyword>
<protein>
    <recommendedName>
        <fullName evidence="6">Lipoprotein</fullName>
    </recommendedName>
</protein>
<evidence type="ECO:0000256" key="2">
    <source>
        <dbReference type="ARBA" id="ARBA00022729"/>
    </source>
</evidence>
<evidence type="ECO:0000313" key="9">
    <source>
        <dbReference type="Proteomes" id="UP000247978"/>
    </source>
</evidence>
<proteinExistence type="inferred from homology"/>
<dbReference type="Pfam" id="PF03180">
    <property type="entry name" value="Lipoprotein_9"/>
    <property type="match status" value="1"/>
</dbReference>
<dbReference type="PROSITE" id="PS51257">
    <property type="entry name" value="PROKAR_LIPOPROTEIN"/>
    <property type="match status" value="1"/>
</dbReference>
<dbReference type="PIRSF" id="PIRSF002854">
    <property type="entry name" value="MetQ"/>
    <property type="match status" value="1"/>
</dbReference>
<dbReference type="InterPro" id="IPR004872">
    <property type="entry name" value="Lipoprotein_NlpA"/>
</dbReference>
<gene>
    <name evidence="8" type="ORF">DFR56_10425</name>
</gene>
<organism evidence="8 9">
    <name type="scientific">Pseudogracilibacillus auburnensis</name>
    <dbReference type="NCBI Taxonomy" id="1494959"/>
    <lineage>
        <taxon>Bacteria</taxon>
        <taxon>Bacillati</taxon>
        <taxon>Bacillota</taxon>
        <taxon>Bacilli</taxon>
        <taxon>Bacillales</taxon>
        <taxon>Bacillaceae</taxon>
        <taxon>Pseudogracilibacillus</taxon>
    </lineage>
</organism>
<comment type="subcellular location">
    <subcellularLocation>
        <location evidence="1">Membrane</location>
        <topology evidence="1">Lipid-anchor</topology>
    </subcellularLocation>
</comment>
<feature type="lipid moiety-binding region" description="S-diacylglycerol cysteine" evidence="7">
    <location>
        <position position="19"/>
    </location>
</feature>
<keyword evidence="4" id="KW-0564">Palmitate</keyword>
<dbReference type="Gene3D" id="3.40.190.10">
    <property type="entry name" value="Periplasmic binding protein-like II"/>
    <property type="match status" value="2"/>
</dbReference>
<dbReference type="PANTHER" id="PTHR30429">
    <property type="entry name" value="D-METHIONINE-BINDING LIPOPROTEIN METQ"/>
    <property type="match status" value="1"/>
</dbReference>
<sequence>MYRKLFSVFFIVLLVVIGCSKGNASIEEGPIKVGIRSSELRTWEYLEERAKEEGLDIELVHFSSTYDPNEALLDGEIDVNAFQHVAFLDTFNEKTASDIVPIGTTIIAPLGIYSSKYESIEEIPEGSQIAIPNDSSNLGRALLLLQEAGLITVKDDFDGLGGEDKVKDNPKKLELIPMDSFNTPRAMEDTGVSVIGNGIAVEAGLTLKDALLHESETAKPYINIIAAKSEHKENEKLKQLVALYQTDETKKFIEETYDGNYIPTFITLEELSTYKKTYSSK</sequence>
<evidence type="ECO:0000256" key="6">
    <source>
        <dbReference type="PIRNR" id="PIRNR002854"/>
    </source>
</evidence>
<dbReference type="PANTHER" id="PTHR30429:SF3">
    <property type="entry name" value="LIPOPROTEIN"/>
    <property type="match status" value="1"/>
</dbReference>
<dbReference type="RefSeq" id="WP_110394710.1">
    <property type="nucleotide sequence ID" value="NZ_JBHUHB010000001.1"/>
</dbReference>
<evidence type="ECO:0000256" key="7">
    <source>
        <dbReference type="PIRSR" id="PIRSR002854-1"/>
    </source>
</evidence>